<accession>A0A0K9GVQ5</accession>
<reference evidence="3" key="1">
    <citation type="submission" date="2015-07" db="EMBL/GenBank/DDBJ databases">
        <title>Genome sequencing project for genomic taxonomy and phylogenomics of Bacillus-like bacteria.</title>
        <authorList>
            <person name="Liu B."/>
            <person name="Wang J."/>
            <person name="Zhu Y."/>
            <person name="Liu G."/>
            <person name="Chen Q."/>
            <person name="Chen Z."/>
            <person name="Lan J."/>
            <person name="Che J."/>
            <person name="Ge C."/>
            <person name="Shi H."/>
            <person name="Pan Z."/>
            <person name="Liu X."/>
        </authorList>
    </citation>
    <scope>NUCLEOTIDE SEQUENCE [LARGE SCALE GENOMIC DNA]</scope>
    <source>
        <strain evidence="3">FJAT-27997</strain>
    </source>
</reference>
<sequence length="58" mass="6305">MIDIREGLIPTALGTAVTATGYAMKQKRKSNKMVANTLFGFGLAHIVLGVIDLVEHRH</sequence>
<proteinExistence type="predicted"/>
<evidence type="ECO:0000313" key="3">
    <source>
        <dbReference type="Proteomes" id="UP000037146"/>
    </source>
</evidence>
<gene>
    <name evidence="2" type="ORF">AC625_15280</name>
</gene>
<keyword evidence="1" id="KW-1133">Transmembrane helix</keyword>
<dbReference type="AlphaFoldDB" id="A0A0K9GVQ5"/>
<feature type="transmembrane region" description="Helical" evidence="1">
    <location>
        <begin position="33"/>
        <end position="51"/>
    </location>
</feature>
<dbReference type="EMBL" id="LFZW01000001">
    <property type="protein sequence ID" value="KMY50708.1"/>
    <property type="molecule type" value="Genomic_DNA"/>
</dbReference>
<dbReference type="PATRIC" id="fig|1679170.3.peg.3481"/>
<keyword evidence="1" id="KW-0812">Transmembrane</keyword>
<evidence type="ECO:0000313" key="2">
    <source>
        <dbReference type="EMBL" id="KMY50708.1"/>
    </source>
</evidence>
<dbReference type="Proteomes" id="UP000037146">
    <property type="component" value="Unassembled WGS sequence"/>
</dbReference>
<keyword evidence="3" id="KW-1185">Reference proteome</keyword>
<keyword evidence="1" id="KW-0472">Membrane</keyword>
<name>A0A0K9GVQ5_9BACI</name>
<protein>
    <submittedName>
        <fullName evidence="2">Asparagine synthase</fullName>
    </submittedName>
</protein>
<organism evidence="2 3">
    <name type="scientific">Peribacillus loiseleuriae</name>
    <dbReference type="NCBI Taxonomy" id="1679170"/>
    <lineage>
        <taxon>Bacteria</taxon>
        <taxon>Bacillati</taxon>
        <taxon>Bacillota</taxon>
        <taxon>Bacilli</taxon>
        <taxon>Bacillales</taxon>
        <taxon>Bacillaceae</taxon>
        <taxon>Peribacillus</taxon>
    </lineage>
</organism>
<comment type="caution">
    <text evidence="2">The sequence shown here is derived from an EMBL/GenBank/DDBJ whole genome shotgun (WGS) entry which is preliminary data.</text>
</comment>
<evidence type="ECO:0000256" key="1">
    <source>
        <dbReference type="SAM" id="Phobius"/>
    </source>
</evidence>
<dbReference type="STRING" id="1679170.AC625_15280"/>